<keyword evidence="1" id="KW-1133">Transmembrane helix</keyword>
<comment type="caution">
    <text evidence="2">The sequence shown here is derived from an EMBL/GenBank/DDBJ whole genome shotgun (WGS) entry which is preliminary data.</text>
</comment>
<reference evidence="2" key="1">
    <citation type="submission" date="2020-11" db="EMBL/GenBank/DDBJ databases">
        <title>Isolation and identification of active actinomycetes.</title>
        <authorList>
            <person name="Sun X."/>
        </authorList>
    </citation>
    <scope>NUCLEOTIDE SEQUENCE</scope>
    <source>
        <strain evidence="2">NEAU-A11</strain>
    </source>
</reference>
<evidence type="ECO:0000313" key="2">
    <source>
        <dbReference type="EMBL" id="MBG0567839.1"/>
    </source>
</evidence>
<sequence length="95" mass="10198">MLSKEDSRRLAQLERQLQRDDPDFCARMGGGNFSVSTPGRPPLPLFIAAAVIAVAAVAVGLAGWWIAATGFAVWATVTASAAAFRVRQARNRVRD</sequence>
<feature type="transmembrane region" description="Helical" evidence="1">
    <location>
        <begin position="65"/>
        <end position="84"/>
    </location>
</feature>
<evidence type="ECO:0000256" key="1">
    <source>
        <dbReference type="SAM" id="Phobius"/>
    </source>
</evidence>
<dbReference type="Proteomes" id="UP000598146">
    <property type="component" value="Unassembled WGS sequence"/>
</dbReference>
<dbReference type="AlphaFoldDB" id="A0A931G737"/>
<accession>A0A931G737</accession>
<name>A0A931G737_9ACTN</name>
<keyword evidence="1" id="KW-0472">Membrane</keyword>
<dbReference type="Pfam" id="PF11239">
    <property type="entry name" value="DUF3040"/>
    <property type="match status" value="1"/>
</dbReference>
<dbReference type="InterPro" id="IPR021401">
    <property type="entry name" value="DUF3040"/>
</dbReference>
<keyword evidence="3" id="KW-1185">Reference proteome</keyword>
<dbReference type="RefSeq" id="WP_196419617.1">
    <property type="nucleotide sequence ID" value="NZ_JADQTO010000031.1"/>
</dbReference>
<feature type="transmembrane region" description="Helical" evidence="1">
    <location>
        <begin position="43"/>
        <end position="59"/>
    </location>
</feature>
<evidence type="ECO:0000313" key="3">
    <source>
        <dbReference type="Proteomes" id="UP000598146"/>
    </source>
</evidence>
<dbReference type="EMBL" id="JADQTO010000031">
    <property type="protein sequence ID" value="MBG0567839.1"/>
    <property type="molecule type" value="Genomic_DNA"/>
</dbReference>
<protein>
    <submittedName>
        <fullName evidence="2">DUF3040 domain-containing protein</fullName>
    </submittedName>
</protein>
<gene>
    <name evidence="2" type="ORF">I4J89_41010</name>
</gene>
<proteinExistence type="predicted"/>
<organism evidence="2 3">
    <name type="scientific">Actinoplanes aureus</name>
    <dbReference type="NCBI Taxonomy" id="2792083"/>
    <lineage>
        <taxon>Bacteria</taxon>
        <taxon>Bacillati</taxon>
        <taxon>Actinomycetota</taxon>
        <taxon>Actinomycetes</taxon>
        <taxon>Micromonosporales</taxon>
        <taxon>Micromonosporaceae</taxon>
        <taxon>Actinoplanes</taxon>
    </lineage>
</organism>
<keyword evidence="1" id="KW-0812">Transmembrane</keyword>